<dbReference type="AlphaFoldDB" id="A0A1D3UAK0"/>
<proteinExistence type="predicted"/>
<gene>
    <name evidence="1" type="primary">PocGH01_14057400</name>
    <name evidence="1" type="ORF">POCGH01_14057400</name>
</gene>
<dbReference type="EMBL" id="LT594595">
    <property type="protein sequence ID" value="SCQ17129.1"/>
    <property type="molecule type" value="Genomic_DNA"/>
</dbReference>
<organism evidence="1 2">
    <name type="scientific">Plasmodium ovale</name>
    <name type="common">malaria parasite P. ovale</name>
    <dbReference type="NCBI Taxonomy" id="36330"/>
    <lineage>
        <taxon>Eukaryota</taxon>
        <taxon>Sar</taxon>
        <taxon>Alveolata</taxon>
        <taxon>Apicomplexa</taxon>
        <taxon>Aconoidasida</taxon>
        <taxon>Haemosporida</taxon>
        <taxon>Plasmodiidae</taxon>
        <taxon>Plasmodium</taxon>
        <taxon>Plasmodium (Plasmodium)</taxon>
    </lineage>
</organism>
<protein>
    <submittedName>
        <fullName evidence="1">Uncharacterized protein</fullName>
    </submittedName>
</protein>
<evidence type="ECO:0000313" key="2">
    <source>
        <dbReference type="Proteomes" id="UP000242942"/>
    </source>
</evidence>
<keyword evidence="2" id="KW-1185">Reference proteome</keyword>
<reference evidence="1 2" key="1">
    <citation type="submission" date="2016-06" db="EMBL/GenBank/DDBJ databases">
        <authorList>
            <consortium name="Pathogen Informatics"/>
        </authorList>
    </citation>
    <scope>NUCLEOTIDE SEQUENCE [LARGE SCALE GENOMIC DNA]</scope>
    <source>
        <strain evidence="1">PocGH01</strain>
    </source>
</reference>
<dbReference type="VEuPathDB" id="PlasmoDB:PocGH01_14057400"/>
<dbReference type="OrthoDB" id="368657at2759"/>
<name>A0A1D3UAK0_PLAOA</name>
<sequence length="67" mass="8348">MLLKLNMSFFLKNLPILQTSMLPMLLTPIHLLRPRKQAQRVDRCRTKKQYKNRRHFRGYYYRWMGSY</sequence>
<dbReference type="Proteomes" id="UP000242942">
    <property type="component" value="Chromosome 14"/>
</dbReference>
<accession>A0A1D3UAK0</accession>
<dbReference type="VEuPathDB" id="PlasmoDB:POWCR01_140051800"/>
<evidence type="ECO:0000313" key="1">
    <source>
        <dbReference type="EMBL" id="SCQ17129.1"/>
    </source>
</evidence>